<feature type="domain" description="Galactose oxidase-like Early set" evidence="6">
    <location>
        <begin position="496"/>
        <end position="604"/>
    </location>
</feature>
<keyword evidence="8" id="KW-1185">Reference proteome</keyword>
<evidence type="ECO:0000259" key="5">
    <source>
        <dbReference type="Pfam" id="PF07250"/>
    </source>
</evidence>
<dbReference type="InterPro" id="IPR009880">
    <property type="entry name" value="Glyoxal_oxidase_N"/>
</dbReference>
<feature type="transmembrane region" description="Helical" evidence="3">
    <location>
        <begin position="654"/>
        <end position="678"/>
    </location>
</feature>
<dbReference type="OrthoDB" id="2019572at2759"/>
<name>R7RZ79_STEHR</name>
<protein>
    <submittedName>
        <fullName evidence="7">DUF1929-domain-containing protein</fullName>
    </submittedName>
</protein>
<dbReference type="AlphaFoldDB" id="R7RZ79"/>
<dbReference type="InterPro" id="IPR014756">
    <property type="entry name" value="Ig_E-set"/>
</dbReference>
<feature type="domain" description="Glyoxal oxidase N-terminal" evidence="5">
    <location>
        <begin position="217"/>
        <end position="490"/>
    </location>
</feature>
<feature type="compositionally biased region" description="Polar residues" evidence="2">
    <location>
        <begin position="809"/>
        <end position="820"/>
    </location>
</feature>
<gene>
    <name evidence="7" type="ORF">STEHIDRAFT_87975</name>
</gene>
<accession>R7RZ79</accession>
<organism evidence="7 8">
    <name type="scientific">Stereum hirsutum (strain FP-91666)</name>
    <name type="common">White-rot fungus</name>
    <dbReference type="NCBI Taxonomy" id="721885"/>
    <lineage>
        <taxon>Eukaryota</taxon>
        <taxon>Fungi</taxon>
        <taxon>Dikarya</taxon>
        <taxon>Basidiomycota</taxon>
        <taxon>Agaricomycotina</taxon>
        <taxon>Agaricomycetes</taxon>
        <taxon>Russulales</taxon>
        <taxon>Stereaceae</taxon>
        <taxon>Stereum</taxon>
    </lineage>
</organism>
<evidence type="ECO:0000259" key="6">
    <source>
        <dbReference type="Pfam" id="PF09118"/>
    </source>
</evidence>
<feature type="signal peptide" evidence="4">
    <location>
        <begin position="1"/>
        <end position="24"/>
    </location>
</feature>
<dbReference type="PANTHER" id="PTHR32208:SF21">
    <property type="entry name" value="LOW QUALITY PROTEIN: ALDEHYDE OXIDASE GLOX-LIKE"/>
    <property type="match status" value="1"/>
</dbReference>
<evidence type="ECO:0000256" key="4">
    <source>
        <dbReference type="SAM" id="SignalP"/>
    </source>
</evidence>
<evidence type="ECO:0000256" key="2">
    <source>
        <dbReference type="SAM" id="MobiDB-lite"/>
    </source>
</evidence>
<dbReference type="eggNOG" id="ENOG502QPS4">
    <property type="taxonomic scope" value="Eukaryota"/>
</dbReference>
<feature type="region of interest" description="Disordered" evidence="2">
    <location>
        <begin position="628"/>
        <end position="649"/>
    </location>
</feature>
<dbReference type="PANTHER" id="PTHR32208">
    <property type="entry name" value="SECRETED PROTEIN-RELATED"/>
    <property type="match status" value="1"/>
</dbReference>
<feature type="region of interest" description="Disordered" evidence="2">
    <location>
        <begin position="746"/>
        <end position="820"/>
    </location>
</feature>
<keyword evidence="3" id="KW-1133">Transmembrane helix</keyword>
<evidence type="ECO:0000256" key="3">
    <source>
        <dbReference type="SAM" id="Phobius"/>
    </source>
</evidence>
<dbReference type="KEGG" id="shs:STEHIDRAFT_87975"/>
<dbReference type="SUPFAM" id="SSF50965">
    <property type="entry name" value="Galactose oxidase, central domain"/>
    <property type="match status" value="1"/>
</dbReference>
<evidence type="ECO:0000313" key="7">
    <source>
        <dbReference type="EMBL" id="EIM79622.1"/>
    </source>
</evidence>
<dbReference type="InterPro" id="IPR015202">
    <property type="entry name" value="GO-like_E_set"/>
</dbReference>
<dbReference type="Proteomes" id="UP000053927">
    <property type="component" value="Unassembled WGS sequence"/>
</dbReference>
<dbReference type="RefSeq" id="XP_007311199.1">
    <property type="nucleotide sequence ID" value="XM_007311137.1"/>
</dbReference>
<dbReference type="InterPro" id="IPR037293">
    <property type="entry name" value="Gal_Oxidase_central_sf"/>
</dbReference>
<dbReference type="InterPro" id="IPR013783">
    <property type="entry name" value="Ig-like_fold"/>
</dbReference>
<dbReference type="CDD" id="cd02851">
    <property type="entry name" value="E_set_GO_C"/>
    <property type="match status" value="1"/>
</dbReference>
<dbReference type="EMBL" id="JH687402">
    <property type="protein sequence ID" value="EIM79622.1"/>
    <property type="molecule type" value="Genomic_DNA"/>
</dbReference>
<sequence>MVRSSPLSLLALGLASSQAPSALAQSAGSIEQVGSTLVSAMMMFLGNEEKLYILDKAEGNAEQVNGHPAWASVWDINSKSATVMDMETNPFCAAGMHLPNGSFATFGGNGAITTGGNIGDDFPAGAGSAYWDSTYQDYDGTKAIRIINPCSSSISDTDLNTDCTWYDSPTGLQMQKHRWYPAAEPLADGSVVLVGGFVNGGYINRNTPNTDPEYSNGAAEPTYEFYPSKGDAEVMQFMIKTSGLNAYAHTYLMPSGLMFVQANYSTILWNYTANTETTLPDMPDQIVRVYPASGATAMLPLTPANNYTPTILFCGGSDMTDDQWGNYSFPMIDTFNYPASTDCHTITPEPTDGSDPVYVQDDDLPVGRTMGQFIALPDGTMLVINGGANGTAGYAEHTAETLSYSDMPYGMSLCAAPVLQPAIYDPSQPLGSRWSTAGLASSTIPRLYHSSAMLMPDASVFIAGSNPNVDVNLTTYFPTTYEAEIFYPPYFAATTRPSPQNIPSKLTYGGSYFDILVPASSYSGTANDAASNTSIWLMRGGFTTHAMNMGQRALQLNNTYSVQSNGSIILHVSQPPPNPNLFQPGPGWLYVTVNGIPSNGTYVLVGSGSIETQPTSAVVSLPTSVRLDSASGTADGSDTGSSDSSGGSTSHTGAIIGGIVAAIAAVGVLGAIFGICLARRRRAAAQAAGEKGGYAMRSTSLASSGGGAGAGYAAGGMAGGAMAGRGAGGGGIRTSESSAFVPLQGNMSTASLNSPYQDNDPYSGGAPHGGQGQQGAQRFGDEDGRETPLSYYGGTRSGEFDPYYGDNAQRMSTSQGPPRY</sequence>
<dbReference type="Gene3D" id="2.60.40.10">
    <property type="entry name" value="Immunoglobulins"/>
    <property type="match status" value="1"/>
</dbReference>
<dbReference type="GeneID" id="18807533"/>
<dbReference type="SUPFAM" id="SSF81296">
    <property type="entry name" value="E set domains"/>
    <property type="match status" value="1"/>
</dbReference>
<dbReference type="Pfam" id="PF07250">
    <property type="entry name" value="Glyoxal_oxid_N"/>
    <property type="match status" value="1"/>
</dbReference>
<keyword evidence="3" id="KW-0472">Membrane</keyword>
<feature type="chain" id="PRO_5004444550" evidence="4">
    <location>
        <begin position="25"/>
        <end position="820"/>
    </location>
</feature>
<proteinExistence type="predicted"/>
<feature type="compositionally biased region" description="Polar residues" evidence="2">
    <location>
        <begin position="746"/>
        <end position="757"/>
    </location>
</feature>
<keyword evidence="1 4" id="KW-0732">Signal</keyword>
<evidence type="ECO:0000313" key="8">
    <source>
        <dbReference type="Proteomes" id="UP000053927"/>
    </source>
</evidence>
<dbReference type="Pfam" id="PF09118">
    <property type="entry name" value="GO-like_E_set"/>
    <property type="match status" value="1"/>
</dbReference>
<dbReference type="InterPro" id="IPR011043">
    <property type="entry name" value="Gal_Oxase/kelch_b-propeller"/>
</dbReference>
<reference evidence="8" key="1">
    <citation type="journal article" date="2012" name="Science">
        <title>The Paleozoic origin of enzymatic lignin decomposition reconstructed from 31 fungal genomes.</title>
        <authorList>
            <person name="Floudas D."/>
            <person name="Binder M."/>
            <person name="Riley R."/>
            <person name="Barry K."/>
            <person name="Blanchette R.A."/>
            <person name="Henrissat B."/>
            <person name="Martinez A.T."/>
            <person name="Otillar R."/>
            <person name="Spatafora J.W."/>
            <person name="Yadav J.S."/>
            <person name="Aerts A."/>
            <person name="Benoit I."/>
            <person name="Boyd A."/>
            <person name="Carlson A."/>
            <person name="Copeland A."/>
            <person name="Coutinho P.M."/>
            <person name="de Vries R.P."/>
            <person name="Ferreira P."/>
            <person name="Findley K."/>
            <person name="Foster B."/>
            <person name="Gaskell J."/>
            <person name="Glotzer D."/>
            <person name="Gorecki P."/>
            <person name="Heitman J."/>
            <person name="Hesse C."/>
            <person name="Hori C."/>
            <person name="Igarashi K."/>
            <person name="Jurgens J.A."/>
            <person name="Kallen N."/>
            <person name="Kersten P."/>
            <person name="Kohler A."/>
            <person name="Kuees U."/>
            <person name="Kumar T.K.A."/>
            <person name="Kuo A."/>
            <person name="LaButti K."/>
            <person name="Larrondo L.F."/>
            <person name="Lindquist E."/>
            <person name="Ling A."/>
            <person name="Lombard V."/>
            <person name="Lucas S."/>
            <person name="Lundell T."/>
            <person name="Martin R."/>
            <person name="McLaughlin D.J."/>
            <person name="Morgenstern I."/>
            <person name="Morin E."/>
            <person name="Murat C."/>
            <person name="Nagy L.G."/>
            <person name="Nolan M."/>
            <person name="Ohm R.A."/>
            <person name="Patyshakuliyeva A."/>
            <person name="Rokas A."/>
            <person name="Ruiz-Duenas F.J."/>
            <person name="Sabat G."/>
            <person name="Salamov A."/>
            <person name="Samejima M."/>
            <person name="Schmutz J."/>
            <person name="Slot J.C."/>
            <person name="St John F."/>
            <person name="Stenlid J."/>
            <person name="Sun H."/>
            <person name="Sun S."/>
            <person name="Syed K."/>
            <person name="Tsang A."/>
            <person name="Wiebenga A."/>
            <person name="Young D."/>
            <person name="Pisabarro A."/>
            <person name="Eastwood D.C."/>
            <person name="Martin F."/>
            <person name="Cullen D."/>
            <person name="Grigoriev I.V."/>
            <person name="Hibbett D.S."/>
        </authorList>
    </citation>
    <scope>NUCLEOTIDE SEQUENCE [LARGE SCALE GENOMIC DNA]</scope>
    <source>
        <strain evidence="8">FP-91666</strain>
    </source>
</reference>
<dbReference type="Gene3D" id="2.130.10.80">
    <property type="entry name" value="Galactose oxidase/kelch, beta-propeller"/>
    <property type="match status" value="1"/>
</dbReference>
<evidence type="ECO:0000256" key="1">
    <source>
        <dbReference type="ARBA" id="ARBA00022729"/>
    </source>
</evidence>
<keyword evidence="3" id="KW-0812">Transmembrane</keyword>
<dbReference type="OMA" id="PASTDCH"/>